<reference evidence="1" key="1">
    <citation type="submission" date="2020-07" db="EMBL/GenBank/DDBJ databases">
        <title>Huge and variable diversity of episymbiotic CPR bacteria and DPANN archaea in groundwater ecosystems.</title>
        <authorList>
            <person name="He C.Y."/>
            <person name="Keren R."/>
            <person name="Whittaker M."/>
            <person name="Farag I.F."/>
            <person name="Doudna J."/>
            <person name="Cate J.H.D."/>
            <person name="Banfield J.F."/>
        </authorList>
    </citation>
    <scope>NUCLEOTIDE SEQUENCE</scope>
    <source>
        <strain evidence="1">NC_groundwater_973_Pr1_S-0.2um_54_13</strain>
    </source>
</reference>
<gene>
    <name evidence="1" type="ORF">HY221_00350</name>
</gene>
<evidence type="ECO:0000313" key="2">
    <source>
        <dbReference type="Proteomes" id="UP000753196"/>
    </source>
</evidence>
<dbReference type="Proteomes" id="UP000753196">
    <property type="component" value="Unassembled WGS sequence"/>
</dbReference>
<sequence length="100" mass="10848">MKKINRMRLLPSGVVVVGGSSLIPGMVALTRREMALSAEPGVARGFSPEQEALTDPGLAVAFGVLQWAGAKTADRSSGWRDHVVHITRSPLLRWFRTLLP</sequence>
<dbReference type="InterPro" id="IPR043129">
    <property type="entry name" value="ATPase_NBD"/>
</dbReference>
<comment type="caution">
    <text evidence="1">The sequence shown here is derived from an EMBL/GenBank/DDBJ whole genome shotgun (WGS) entry which is preliminary data.</text>
</comment>
<dbReference type="AlphaFoldDB" id="A0A932VS39"/>
<dbReference type="SUPFAM" id="SSF53067">
    <property type="entry name" value="Actin-like ATPase domain"/>
    <property type="match status" value="1"/>
</dbReference>
<dbReference type="EMBL" id="JACQCR010000006">
    <property type="protein sequence ID" value="MBI3630776.1"/>
    <property type="molecule type" value="Genomic_DNA"/>
</dbReference>
<accession>A0A932VS39</accession>
<evidence type="ECO:0000313" key="1">
    <source>
        <dbReference type="EMBL" id="MBI3630776.1"/>
    </source>
</evidence>
<name>A0A932VS39_9BACT</name>
<protein>
    <submittedName>
        <fullName evidence="1">Uncharacterized protein</fullName>
    </submittedName>
</protein>
<proteinExistence type="predicted"/>
<organism evidence="1 2">
    <name type="scientific">Candidatus Sungiibacteriota bacterium</name>
    <dbReference type="NCBI Taxonomy" id="2750080"/>
    <lineage>
        <taxon>Bacteria</taxon>
        <taxon>Candidatus Sungiibacteriota</taxon>
    </lineage>
</organism>